<feature type="domain" description="Peptidase M3A/M3B catalytic" evidence="11">
    <location>
        <begin position="245"/>
        <end position="673"/>
    </location>
</feature>
<dbReference type="SUPFAM" id="SSF55486">
    <property type="entry name" value="Metalloproteases ('zincins'), catalytic domain"/>
    <property type="match status" value="1"/>
</dbReference>
<evidence type="ECO:0000256" key="5">
    <source>
        <dbReference type="ARBA" id="ARBA00022801"/>
    </source>
</evidence>
<dbReference type="GO" id="GO:0046872">
    <property type="term" value="F:metal ion binding"/>
    <property type="evidence" value="ECO:0007669"/>
    <property type="project" value="UniProtKB-UniRule"/>
</dbReference>
<dbReference type="AlphaFoldDB" id="A0ABC9E257"/>
<keyword evidence="7" id="KW-0809">Transit peptide</keyword>
<evidence type="ECO:0000313" key="13">
    <source>
        <dbReference type="Proteomes" id="UP001497457"/>
    </source>
</evidence>
<accession>A0ABC9E257</accession>
<evidence type="ECO:0000256" key="8">
    <source>
        <dbReference type="ARBA" id="ARBA00023049"/>
    </source>
</evidence>
<dbReference type="InterPro" id="IPR033851">
    <property type="entry name" value="M3A_MIP"/>
</dbReference>
<dbReference type="CDD" id="cd06457">
    <property type="entry name" value="M3A_MIP"/>
    <property type="match status" value="1"/>
</dbReference>
<evidence type="ECO:0000256" key="6">
    <source>
        <dbReference type="ARBA" id="ARBA00022833"/>
    </source>
</evidence>
<protein>
    <recommendedName>
        <fullName evidence="11">Peptidase M3A/M3B catalytic domain-containing protein</fullName>
    </recommendedName>
</protein>
<keyword evidence="8 10" id="KW-0482">Metalloprotease</keyword>
<dbReference type="Gene3D" id="3.40.390.10">
    <property type="entry name" value="Collagenase (Catalytic Domain)"/>
    <property type="match status" value="1"/>
</dbReference>
<comment type="cofactor">
    <cofactor evidence="10">
        <name>Zn(2+)</name>
        <dbReference type="ChEBI" id="CHEBI:29105"/>
    </cofactor>
    <text evidence="10">Binds 1 zinc ion.</text>
</comment>
<dbReference type="EMBL" id="OZ075145">
    <property type="protein sequence ID" value="CAL5049576.1"/>
    <property type="molecule type" value="Genomic_DNA"/>
</dbReference>
<evidence type="ECO:0000256" key="3">
    <source>
        <dbReference type="ARBA" id="ARBA00022670"/>
    </source>
</evidence>
<gene>
    <name evidence="12" type="ORF">URODEC1_LOCUS91090</name>
</gene>
<dbReference type="Pfam" id="PF01432">
    <property type="entry name" value="Peptidase_M3"/>
    <property type="match status" value="1"/>
</dbReference>
<name>A0ABC9E257_9POAL</name>
<dbReference type="InterPro" id="IPR024077">
    <property type="entry name" value="Neurolysin/TOP_dom2"/>
</dbReference>
<dbReference type="Gene3D" id="1.10.1370.10">
    <property type="entry name" value="Neurolysin, domain 3"/>
    <property type="match status" value="1"/>
</dbReference>
<evidence type="ECO:0000256" key="4">
    <source>
        <dbReference type="ARBA" id="ARBA00022723"/>
    </source>
</evidence>
<keyword evidence="3 10" id="KW-0645">Protease</keyword>
<dbReference type="Proteomes" id="UP001497457">
    <property type="component" value="Chromosome 35b"/>
</dbReference>
<dbReference type="InterPro" id="IPR045090">
    <property type="entry name" value="Pept_M3A_M3B"/>
</dbReference>
<proteinExistence type="inferred from homology"/>
<evidence type="ECO:0000256" key="7">
    <source>
        <dbReference type="ARBA" id="ARBA00022946"/>
    </source>
</evidence>
<dbReference type="FunFam" id="3.40.390.10:FF:000019">
    <property type="entry name" value="Mitochondrial intermediate peptidase, mitochondrial"/>
    <property type="match status" value="1"/>
</dbReference>
<evidence type="ECO:0000256" key="10">
    <source>
        <dbReference type="RuleBase" id="RU003435"/>
    </source>
</evidence>
<dbReference type="PANTHER" id="PTHR11804:SF79">
    <property type="entry name" value="MITOCHONDRIAL INTERMEDIATE PEPTIDASE"/>
    <property type="match status" value="1"/>
</dbReference>
<evidence type="ECO:0000313" key="12">
    <source>
        <dbReference type="EMBL" id="CAL5049576.1"/>
    </source>
</evidence>
<keyword evidence="5 10" id="KW-0378">Hydrolase</keyword>
<dbReference type="InterPro" id="IPR001567">
    <property type="entry name" value="Pept_M3A_M3B_dom"/>
</dbReference>
<evidence type="ECO:0000256" key="1">
    <source>
        <dbReference type="ARBA" id="ARBA00004173"/>
    </source>
</evidence>
<evidence type="ECO:0000256" key="2">
    <source>
        <dbReference type="ARBA" id="ARBA00006040"/>
    </source>
</evidence>
<dbReference type="GO" id="GO:0008237">
    <property type="term" value="F:metallopeptidase activity"/>
    <property type="evidence" value="ECO:0007669"/>
    <property type="project" value="UniProtKB-KW"/>
</dbReference>
<keyword evidence="4 10" id="KW-0479">Metal-binding</keyword>
<keyword evidence="9" id="KW-0496">Mitochondrion</keyword>
<dbReference type="GO" id="GO:0005739">
    <property type="term" value="C:mitochondrion"/>
    <property type="evidence" value="ECO:0007669"/>
    <property type="project" value="UniProtKB-SubCell"/>
</dbReference>
<reference evidence="12" key="1">
    <citation type="submission" date="2024-10" db="EMBL/GenBank/DDBJ databases">
        <authorList>
            <person name="Ryan C."/>
        </authorList>
    </citation>
    <scope>NUCLEOTIDE SEQUENCE [LARGE SCALE GENOMIC DNA]</scope>
</reference>
<dbReference type="InterPro" id="IPR024079">
    <property type="entry name" value="MetalloPept_cat_dom_sf"/>
</dbReference>
<dbReference type="PANTHER" id="PTHR11804">
    <property type="entry name" value="PROTEASE M3 THIMET OLIGOPEPTIDASE-RELATED"/>
    <property type="match status" value="1"/>
</dbReference>
<dbReference type="GO" id="GO:0006508">
    <property type="term" value="P:proteolysis"/>
    <property type="evidence" value="ECO:0007669"/>
    <property type="project" value="UniProtKB-KW"/>
</dbReference>
<keyword evidence="6 10" id="KW-0862">Zinc</keyword>
<keyword evidence="13" id="KW-1185">Reference proteome</keyword>
<organism evidence="12 13">
    <name type="scientific">Urochloa decumbens</name>
    <dbReference type="NCBI Taxonomy" id="240449"/>
    <lineage>
        <taxon>Eukaryota</taxon>
        <taxon>Viridiplantae</taxon>
        <taxon>Streptophyta</taxon>
        <taxon>Embryophyta</taxon>
        <taxon>Tracheophyta</taxon>
        <taxon>Spermatophyta</taxon>
        <taxon>Magnoliopsida</taxon>
        <taxon>Liliopsida</taxon>
        <taxon>Poales</taxon>
        <taxon>Poaceae</taxon>
        <taxon>PACMAD clade</taxon>
        <taxon>Panicoideae</taxon>
        <taxon>Panicodae</taxon>
        <taxon>Paniceae</taxon>
        <taxon>Melinidinae</taxon>
        <taxon>Urochloa</taxon>
    </lineage>
</organism>
<evidence type="ECO:0000259" key="11">
    <source>
        <dbReference type="Pfam" id="PF01432"/>
    </source>
</evidence>
<evidence type="ECO:0000256" key="9">
    <source>
        <dbReference type="ARBA" id="ARBA00023128"/>
    </source>
</evidence>
<comment type="similarity">
    <text evidence="2 10">Belongs to the peptidase M3 family.</text>
</comment>
<comment type="subcellular location">
    <subcellularLocation>
        <location evidence="1">Mitochondrion</location>
    </subcellularLocation>
</comment>
<sequence length="696" mass="78436">MLSRAAAIRRGAVAAFSTVSEKPETGLYGFEVLRTAKGFRRFVDDAIQRSDELVARVARLPSSPEIVRAMDEISNTVCTVIDSAELCRNTHPDREFVEEADKASMRIYEHLQYLNTNTTLYNAILKAEGESVLLTEEARRAATILRIDFEKGGIHLPEDKLERVNQLNLEIAQLGRKFSENVMNKPGFVDVYPASKVPRNMHHHFKSVYQSNFGSFEKQRITAKQKGLRIVTDSGNLSSALRWISDEEVRKQVYFVGNSEPRENIGVLNGLIDARDELAKTMGCKSYADFAIRPNMAASADVVMSFLSDLSNIVRHKADEEFKVIKDFKRRICNEKSADLEPWDEDYFIGMMKSSVHDLDASVVAKYFPLSQCLKGLNVLVESLFGATFHQIPMRDGESWHPDVIKLSLRHPDEGDLGFMYLDLYSRKGKFPGCAHFAVQGGRRLSDSNYQLPIVALVCNFSRSSGITARLSHGDVETLFHEFGHALHSLLSRTEYQHFSGTRVALDVAETPSNLFEWYAWDYRVLKTFALDETTGDAIPEKLVKALNASRNMFPATELQRQIFYSIMDLTLFGEQASKPMDTISTVADLRRKHTSWKCAEGTHWHTRFTHLINYGAGYYSYLYARCFATTIWQEICQEDPLSRSAGSAIRDKFLRYGGSKDPSSLLKVFAGDAIIRNSGGGVIPDIGSLRKEIGL</sequence>